<evidence type="ECO:0000313" key="2">
    <source>
        <dbReference type="Proteomes" id="UP001515500"/>
    </source>
</evidence>
<evidence type="ECO:0000256" key="1">
    <source>
        <dbReference type="SAM" id="SignalP"/>
    </source>
</evidence>
<accession>A0AB40AMU0</accession>
<gene>
    <name evidence="3" type="primary">LOC120251084</name>
</gene>
<feature type="signal peptide" evidence="1">
    <location>
        <begin position="1"/>
        <end position="19"/>
    </location>
</feature>
<organism evidence="2 3">
    <name type="scientific">Dioscorea cayennensis subsp. rotundata</name>
    <name type="common">White Guinea yam</name>
    <name type="synonym">Dioscorea rotundata</name>
    <dbReference type="NCBI Taxonomy" id="55577"/>
    <lineage>
        <taxon>Eukaryota</taxon>
        <taxon>Viridiplantae</taxon>
        <taxon>Streptophyta</taxon>
        <taxon>Embryophyta</taxon>
        <taxon>Tracheophyta</taxon>
        <taxon>Spermatophyta</taxon>
        <taxon>Magnoliopsida</taxon>
        <taxon>Liliopsida</taxon>
        <taxon>Dioscoreales</taxon>
        <taxon>Dioscoreaceae</taxon>
        <taxon>Dioscorea</taxon>
    </lineage>
</organism>
<dbReference type="Proteomes" id="UP001515500">
    <property type="component" value="Chromosome 3"/>
</dbReference>
<sequence length="216" mass="22264">MITRDLSLLFECVLPIALGLPASSRCSASTASRPSALSHSSAVCLPTPGRAAFLPARSALPHFRPLSRLLCFHSPLPVPRLPAPLYLPPPATSLPLPAFPPPPRLILATALLSTAPCPYPWPLLCSHHSLAALPPTPAAAPVPLSRVSTSSACLPPAPRLASPLTPGLLLPARPAPSPPGRLPSRLLPLLVLCLPAPARLTASQPPSASPLAAISI</sequence>
<keyword evidence="2" id="KW-1185">Reference proteome</keyword>
<dbReference type="RefSeq" id="XP_039115561.1">
    <property type="nucleotide sequence ID" value="XM_039259627.1"/>
</dbReference>
<protein>
    <submittedName>
        <fullName evidence="3">Proline-rich receptor-like protein kinase PERK2</fullName>
    </submittedName>
</protein>
<dbReference type="AlphaFoldDB" id="A0AB40AMU0"/>
<evidence type="ECO:0000313" key="3">
    <source>
        <dbReference type="RefSeq" id="XP_039115561.1"/>
    </source>
</evidence>
<proteinExistence type="predicted"/>
<feature type="chain" id="PRO_5044315052" evidence="1">
    <location>
        <begin position="20"/>
        <end position="216"/>
    </location>
</feature>
<reference evidence="3" key="1">
    <citation type="submission" date="2025-08" db="UniProtKB">
        <authorList>
            <consortium name="RefSeq"/>
        </authorList>
    </citation>
    <scope>IDENTIFICATION</scope>
</reference>
<dbReference type="GeneID" id="120251084"/>
<keyword evidence="1" id="KW-0732">Signal</keyword>
<name>A0AB40AMU0_DIOCR</name>